<dbReference type="AlphaFoldDB" id="A0A6J3MH90"/>
<organism evidence="3">
    <name type="scientific">Dissoconium aciculare CBS 342.82</name>
    <dbReference type="NCBI Taxonomy" id="1314786"/>
    <lineage>
        <taxon>Eukaryota</taxon>
        <taxon>Fungi</taxon>
        <taxon>Dikarya</taxon>
        <taxon>Ascomycota</taxon>
        <taxon>Pezizomycotina</taxon>
        <taxon>Dothideomycetes</taxon>
        <taxon>Dothideomycetidae</taxon>
        <taxon>Mycosphaerellales</taxon>
        <taxon>Dissoconiaceae</taxon>
        <taxon>Dissoconium</taxon>
    </lineage>
</organism>
<feature type="compositionally biased region" description="Basic residues" evidence="1">
    <location>
        <begin position="72"/>
        <end position="87"/>
    </location>
</feature>
<evidence type="ECO:0000256" key="1">
    <source>
        <dbReference type="SAM" id="MobiDB-lite"/>
    </source>
</evidence>
<name>A0A6J3MH90_9PEZI</name>
<reference evidence="3" key="1">
    <citation type="submission" date="2020-01" db="EMBL/GenBank/DDBJ databases">
        <authorList>
            <consortium name="DOE Joint Genome Institute"/>
            <person name="Haridas S."/>
            <person name="Albert R."/>
            <person name="Binder M."/>
            <person name="Bloem J."/>
            <person name="Labutti K."/>
            <person name="Salamov A."/>
            <person name="Andreopoulos B."/>
            <person name="Baker S.E."/>
            <person name="Barry K."/>
            <person name="Bills G."/>
            <person name="Bluhm B.H."/>
            <person name="Cannon C."/>
            <person name="Castanera R."/>
            <person name="Culley D.E."/>
            <person name="Daum C."/>
            <person name="Ezra D."/>
            <person name="Gonzalez J.B."/>
            <person name="Henrissat B."/>
            <person name="Kuo A."/>
            <person name="Liang C."/>
            <person name="Lipzen A."/>
            <person name="Lutzoni F."/>
            <person name="Magnuson J."/>
            <person name="Mondo S."/>
            <person name="Nolan M."/>
            <person name="Ohm R."/>
            <person name="Pangilinan J."/>
            <person name="Park H.-J."/>
            <person name="Ramirez L."/>
            <person name="Alfaro M."/>
            <person name="Sun H."/>
            <person name="Tritt A."/>
            <person name="Yoshinaga Y."/>
            <person name="Zwiers L.-H."/>
            <person name="Turgeon B.G."/>
            <person name="Goodwin S.B."/>
            <person name="Spatafora J.W."/>
            <person name="Crous P.W."/>
            <person name="Grigoriev I.V."/>
        </authorList>
    </citation>
    <scope>NUCLEOTIDE SEQUENCE</scope>
    <source>
        <strain evidence="3">CBS 342.82</strain>
    </source>
</reference>
<sequence length="205" mass="23181">MKVTSVVLGFAPFLLVGFSSSMVIGTPLSLLPEVAQDNATDYVLVEHLSRRGDKKQTHEEFYKNLKKEQHRDKKAFKKAEKKRKKKHLPEPIAEPVDPRLPNITLLIQRYMTYDCQGPVLDPVVIEATAEPVCFEFPTPNKFGSVNVQDGLSEMTWGAAAGPERDAKCKMVTYRNRVCHSKRRMTAYPVSFPLAFPIQHHLNCLG</sequence>
<reference evidence="3" key="2">
    <citation type="submission" date="2020-04" db="EMBL/GenBank/DDBJ databases">
        <authorList>
            <consortium name="NCBI Genome Project"/>
        </authorList>
    </citation>
    <scope>NUCLEOTIDE SEQUENCE</scope>
    <source>
        <strain evidence="3">CBS 342.82</strain>
    </source>
</reference>
<dbReference type="GeneID" id="54356803"/>
<evidence type="ECO:0000313" key="2">
    <source>
        <dbReference type="Proteomes" id="UP000504637"/>
    </source>
</evidence>
<dbReference type="RefSeq" id="XP_033464341.1">
    <property type="nucleotide sequence ID" value="XM_033599004.1"/>
</dbReference>
<reference evidence="3" key="3">
    <citation type="submission" date="2025-08" db="UniProtKB">
        <authorList>
            <consortium name="RefSeq"/>
        </authorList>
    </citation>
    <scope>IDENTIFICATION</scope>
    <source>
        <strain evidence="3">CBS 342.82</strain>
    </source>
</reference>
<evidence type="ECO:0000313" key="3">
    <source>
        <dbReference type="RefSeq" id="XP_033464341.1"/>
    </source>
</evidence>
<feature type="region of interest" description="Disordered" evidence="1">
    <location>
        <begin position="70"/>
        <end position="95"/>
    </location>
</feature>
<keyword evidence="2" id="KW-1185">Reference proteome</keyword>
<gene>
    <name evidence="3" type="ORF">K489DRAFT_12585</name>
</gene>
<proteinExistence type="predicted"/>
<protein>
    <submittedName>
        <fullName evidence="3">Uncharacterized protein</fullName>
    </submittedName>
</protein>
<accession>A0A6J3MH90</accession>
<dbReference type="Proteomes" id="UP000504637">
    <property type="component" value="Unplaced"/>
</dbReference>